<name>A0A816DGX4_ADIRI</name>
<dbReference type="Proteomes" id="UP000663852">
    <property type="component" value="Unassembled WGS sequence"/>
</dbReference>
<keyword evidence="3" id="KW-1185">Reference proteome</keyword>
<gene>
    <name evidence="1" type="ORF">EDS130_LOCUS36772</name>
    <name evidence="2" type="ORF">XAT740_LOCUS52847</name>
</gene>
<accession>A0A816DGX4</accession>
<proteinExistence type="predicted"/>
<dbReference type="EMBL" id="CAJNOJ010000348">
    <property type="protein sequence ID" value="CAF1411666.1"/>
    <property type="molecule type" value="Genomic_DNA"/>
</dbReference>
<organism evidence="2 3">
    <name type="scientific">Adineta ricciae</name>
    <name type="common">Rotifer</name>
    <dbReference type="NCBI Taxonomy" id="249248"/>
    <lineage>
        <taxon>Eukaryota</taxon>
        <taxon>Metazoa</taxon>
        <taxon>Spiralia</taxon>
        <taxon>Gnathifera</taxon>
        <taxon>Rotifera</taxon>
        <taxon>Eurotatoria</taxon>
        <taxon>Bdelloidea</taxon>
        <taxon>Adinetida</taxon>
        <taxon>Adinetidae</taxon>
        <taxon>Adineta</taxon>
    </lineage>
</organism>
<protein>
    <submittedName>
        <fullName evidence="2">Uncharacterized protein</fullName>
    </submittedName>
</protein>
<reference evidence="2" key="1">
    <citation type="submission" date="2021-02" db="EMBL/GenBank/DDBJ databases">
        <authorList>
            <person name="Nowell W R."/>
        </authorList>
    </citation>
    <scope>NUCLEOTIDE SEQUENCE</scope>
</reference>
<evidence type="ECO:0000313" key="1">
    <source>
        <dbReference type="EMBL" id="CAF1411666.1"/>
    </source>
</evidence>
<dbReference type="AlphaFoldDB" id="A0A816DGX4"/>
<dbReference type="Proteomes" id="UP000663828">
    <property type="component" value="Unassembled WGS sequence"/>
</dbReference>
<evidence type="ECO:0000313" key="2">
    <source>
        <dbReference type="EMBL" id="CAF1638239.1"/>
    </source>
</evidence>
<evidence type="ECO:0000313" key="3">
    <source>
        <dbReference type="Proteomes" id="UP000663828"/>
    </source>
</evidence>
<sequence>MSSRNFVVLYFPQYRKIHRKFRLFYCYNLLPMDNILAQKELDSWNRSLVNDLGEYLVGFSPNEVDLKSIDLFKSRLCQLLSRCHPNLTEIGNDRSRSDWDIAYAQFVDVMGFVPHSAEFWWRVPQDEEILTENQWKVK</sequence>
<dbReference type="EMBL" id="CAJNOR010008838">
    <property type="protein sequence ID" value="CAF1638239.1"/>
    <property type="molecule type" value="Genomic_DNA"/>
</dbReference>
<comment type="caution">
    <text evidence="2">The sequence shown here is derived from an EMBL/GenBank/DDBJ whole genome shotgun (WGS) entry which is preliminary data.</text>
</comment>